<dbReference type="GO" id="GO:0003677">
    <property type="term" value="F:DNA binding"/>
    <property type="evidence" value="ECO:0007669"/>
    <property type="project" value="UniProtKB-KW"/>
</dbReference>
<gene>
    <name evidence="6" type="ORF">RD110_08415</name>
</gene>
<dbReference type="AlphaFoldDB" id="A0A1P8JTW5"/>
<dbReference type="InterPro" id="IPR036390">
    <property type="entry name" value="WH_DNA-bd_sf"/>
</dbReference>
<protein>
    <submittedName>
        <fullName evidence="6">LysR family transcriptional regulator</fullName>
    </submittedName>
</protein>
<dbReference type="Proteomes" id="UP000186609">
    <property type="component" value="Chromosome"/>
</dbReference>
<evidence type="ECO:0000313" key="6">
    <source>
        <dbReference type="EMBL" id="APW37220.1"/>
    </source>
</evidence>
<dbReference type="PROSITE" id="PS50931">
    <property type="entry name" value="HTH_LYSR"/>
    <property type="match status" value="1"/>
</dbReference>
<dbReference type="STRING" id="1842727.RD110_08415"/>
<evidence type="ECO:0000256" key="4">
    <source>
        <dbReference type="ARBA" id="ARBA00023163"/>
    </source>
</evidence>
<sequence>MDYLALADFNLVAAHGGFGLASRASGQSKATLSRRVRELETSLGVRLIERGSRSLRLTEEGAVLHARTEMPYVEIAEALQDVKAGLSRPSGRLRVSAPMLFGQTTLGPLAAAFVAAFPDVTLEVSTEDKFVDLVTDGIDVVIRVNPRPDDALVGRCFMRNRMVLVAGPDMPRPPASATRHAAATFPAVMRIGAADDDTWRVTDPDDGTERLYFPRAVLKFSTPLPIRNAVYAGAGAALVPYAIVASDLTSGRLVNWGNSTAPVAELWVLHASRRLVSPKVAAFVSFVCDYCEANLPASMLT</sequence>
<reference evidence="6 7" key="1">
    <citation type="submission" date="2017-01" db="EMBL/GenBank/DDBJ databases">
        <authorList>
            <person name="Mah S.A."/>
            <person name="Swanson W.J."/>
            <person name="Moy G.W."/>
            <person name="Vacquier V.D."/>
        </authorList>
    </citation>
    <scope>NUCLEOTIDE SEQUENCE [LARGE SCALE GENOMIC DNA]</scope>
    <source>
        <strain evidence="6 7">DCY110</strain>
    </source>
</reference>
<dbReference type="PANTHER" id="PTHR30537:SF5">
    <property type="entry name" value="HTH-TYPE TRANSCRIPTIONAL ACTIVATOR TTDR-RELATED"/>
    <property type="match status" value="1"/>
</dbReference>
<dbReference type="SUPFAM" id="SSF46785">
    <property type="entry name" value="Winged helix' DNA-binding domain"/>
    <property type="match status" value="1"/>
</dbReference>
<feature type="domain" description="HTH lysR-type" evidence="5">
    <location>
        <begin position="1"/>
        <end position="58"/>
    </location>
</feature>
<dbReference type="InterPro" id="IPR005119">
    <property type="entry name" value="LysR_subst-bd"/>
</dbReference>
<evidence type="ECO:0000313" key="7">
    <source>
        <dbReference type="Proteomes" id="UP000186609"/>
    </source>
</evidence>
<dbReference type="CDD" id="cd08422">
    <property type="entry name" value="PBP2_CrgA_like"/>
    <property type="match status" value="1"/>
</dbReference>
<evidence type="ECO:0000259" key="5">
    <source>
        <dbReference type="PROSITE" id="PS50931"/>
    </source>
</evidence>
<keyword evidence="3" id="KW-0238">DNA-binding</keyword>
<dbReference type="OrthoDB" id="9810065at2"/>
<dbReference type="GO" id="GO:0003700">
    <property type="term" value="F:DNA-binding transcription factor activity"/>
    <property type="evidence" value="ECO:0007669"/>
    <property type="project" value="InterPro"/>
</dbReference>
<evidence type="ECO:0000256" key="1">
    <source>
        <dbReference type="ARBA" id="ARBA00009437"/>
    </source>
</evidence>
<dbReference type="InterPro" id="IPR036388">
    <property type="entry name" value="WH-like_DNA-bd_sf"/>
</dbReference>
<keyword evidence="4" id="KW-0804">Transcription</keyword>
<accession>A0A1P8JTW5</accession>
<name>A0A1P8JTW5_9BURK</name>
<organism evidence="6 7">
    <name type="scientific">Rhodoferax koreensis</name>
    <dbReference type="NCBI Taxonomy" id="1842727"/>
    <lineage>
        <taxon>Bacteria</taxon>
        <taxon>Pseudomonadati</taxon>
        <taxon>Pseudomonadota</taxon>
        <taxon>Betaproteobacteria</taxon>
        <taxon>Burkholderiales</taxon>
        <taxon>Comamonadaceae</taxon>
        <taxon>Rhodoferax</taxon>
    </lineage>
</organism>
<dbReference type="SUPFAM" id="SSF53850">
    <property type="entry name" value="Periplasmic binding protein-like II"/>
    <property type="match status" value="1"/>
</dbReference>
<dbReference type="RefSeq" id="WP_076198513.1">
    <property type="nucleotide sequence ID" value="NZ_CP019236.1"/>
</dbReference>
<dbReference type="EMBL" id="CP019236">
    <property type="protein sequence ID" value="APW37220.1"/>
    <property type="molecule type" value="Genomic_DNA"/>
</dbReference>
<dbReference type="InterPro" id="IPR000847">
    <property type="entry name" value="LysR_HTH_N"/>
</dbReference>
<keyword evidence="2" id="KW-0805">Transcription regulation</keyword>
<keyword evidence="7" id="KW-1185">Reference proteome</keyword>
<dbReference type="InterPro" id="IPR058163">
    <property type="entry name" value="LysR-type_TF_proteobact-type"/>
</dbReference>
<evidence type="ECO:0000256" key="2">
    <source>
        <dbReference type="ARBA" id="ARBA00023015"/>
    </source>
</evidence>
<dbReference type="Pfam" id="PF03466">
    <property type="entry name" value="LysR_substrate"/>
    <property type="match status" value="1"/>
</dbReference>
<evidence type="ECO:0000256" key="3">
    <source>
        <dbReference type="ARBA" id="ARBA00023125"/>
    </source>
</evidence>
<dbReference type="PANTHER" id="PTHR30537">
    <property type="entry name" value="HTH-TYPE TRANSCRIPTIONAL REGULATOR"/>
    <property type="match status" value="1"/>
</dbReference>
<dbReference type="Gene3D" id="1.10.10.10">
    <property type="entry name" value="Winged helix-like DNA-binding domain superfamily/Winged helix DNA-binding domain"/>
    <property type="match status" value="1"/>
</dbReference>
<dbReference type="Gene3D" id="3.40.190.290">
    <property type="match status" value="1"/>
</dbReference>
<comment type="similarity">
    <text evidence="1">Belongs to the LysR transcriptional regulatory family.</text>
</comment>
<proteinExistence type="inferred from homology"/>
<dbReference type="KEGG" id="rhy:RD110_08415"/>
<dbReference type="Pfam" id="PF00126">
    <property type="entry name" value="HTH_1"/>
    <property type="match status" value="1"/>
</dbReference>